<accession>A0A8S1LTP6</accession>
<keyword evidence="1" id="KW-0175">Coiled coil</keyword>
<sequence length="104" mass="12427">MQNYALLGITLVLVVVYMLMTTIEKTSSYFGKRSSLNQIEDKYESLRKQRREMLQHYYWAQSNNEKDKEKKLETQIFKIDDELEELKNDYESLKAGKKVPLKKL</sequence>
<dbReference type="EMBL" id="CAJJDM010000037">
    <property type="protein sequence ID" value="CAD8065894.1"/>
    <property type="molecule type" value="Genomic_DNA"/>
</dbReference>
<feature type="transmembrane region" description="Helical" evidence="2">
    <location>
        <begin position="6"/>
        <end position="23"/>
    </location>
</feature>
<organism evidence="3 4">
    <name type="scientific">Paramecium primaurelia</name>
    <dbReference type="NCBI Taxonomy" id="5886"/>
    <lineage>
        <taxon>Eukaryota</taxon>
        <taxon>Sar</taxon>
        <taxon>Alveolata</taxon>
        <taxon>Ciliophora</taxon>
        <taxon>Intramacronucleata</taxon>
        <taxon>Oligohymenophorea</taxon>
        <taxon>Peniculida</taxon>
        <taxon>Parameciidae</taxon>
        <taxon>Paramecium</taxon>
    </lineage>
</organism>
<dbReference type="Proteomes" id="UP000688137">
    <property type="component" value="Unassembled WGS sequence"/>
</dbReference>
<reference evidence="3" key="1">
    <citation type="submission" date="2021-01" db="EMBL/GenBank/DDBJ databases">
        <authorList>
            <consortium name="Genoscope - CEA"/>
            <person name="William W."/>
        </authorList>
    </citation>
    <scope>NUCLEOTIDE SEQUENCE</scope>
</reference>
<evidence type="ECO:0000256" key="1">
    <source>
        <dbReference type="SAM" id="Coils"/>
    </source>
</evidence>
<evidence type="ECO:0000256" key="2">
    <source>
        <dbReference type="SAM" id="Phobius"/>
    </source>
</evidence>
<comment type="caution">
    <text evidence="3">The sequence shown here is derived from an EMBL/GenBank/DDBJ whole genome shotgun (WGS) entry which is preliminary data.</text>
</comment>
<keyword evidence="2" id="KW-1133">Transmembrane helix</keyword>
<keyword evidence="4" id="KW-1185">Reference proteome</keyword>
<proteinExistence type="predicted"/>
<keyword evidence="2" id="KW-0812">Transmembrane</keyword>
<gene>
    <name evidence="3" type="ORF">PPRIM_AZ9-3.1.T0380164</name>
</gene>
<dbReference type="OMA" id="HHYYWAQ"/>
<feature type="coiled-coil region" evidence="1">
    <location>
        <begin position="36"/>
        <end position="96"/>
    </location>
</feature>
<protein>
    <submittedName>
        <fullName evidence="3">Uncharacterized protein</fullName>
    </submittedName>
</protein>
<evidence type="ECO:0000313" key="4">
    <source>
        <dbReference type="Proteomes" id="UP000688137"/>
    </source>
</evidence>
<dbReference type="AlphaFoldDB" id="A0A8S1LTP6"/>
<evidence type="ECO:0000313" key="3">
    <source>
        <dbReference type="EMBL" id="CAD8065894.1"/>
    </source>
</evidence>
<name>A0A8S1LTP6_PARPR</name>
<keyword evidence="2" id="KW-0472">Membrane</keyword>